<keyword evidence="10" id="KW-1185">Reference proteome</keyword>
<evidence type="ECO:0000256" key="3">
    <source>
        <dbReference type="ARBA" id="ARBA00022692"/>
    </source>
</evidence>
<evidence type="ECO:0000313" key="9">
    <source>
        <dbReference type="EMBL" id="PEN11197.1"/>
    </source>
</evidence>
<comment type="caution">
    <text evidence="9">The sequence shown here is derived from an EMBL/GenBank/DDBJ whole genome shotgun (WGS) entry which is preliminary data.</text>
</comment>
<feature type="transmembrane region" description="Helical" evidence="6">
    <location>
        <begin position="20"/>
        <end position="41"/>
    </location>
</feature>
<evidence type="ECO:0000259" key="7">
    <source>
        <dbReference type="Pfam" id="PF02687"/>
    </source>
</evidence>
<dbReference type="OrthoDB" id="5933722at2"/>
<protein>
    <recommendedName>
        <fullName evidence="11">ABC transporter permease</fullName>
    </recommendedName>
</protein>
<dbReference type="EMBL" id="PDEQ01000011">
    <property type="protein sequence ID" value="PEN11197.1"/>
    <property type="molecule type" value="Genomic_DNA"/>
</dbReference>
<dbReference type="GO" id="GO:0005886">
    <property type="term" value="C:plasma membrane"/>
    <property type="evidence" value="ECO:0007669"/>
    <property type="project" value="UniProtKB-SubCell"/>
</dbReference>
<dbReference type="Pfam" id="PF12704">
    <property type="entry name" value="MacB_PCD"/>
    <property type="match status" value="1"/>
</dbReference>
<dbReference type="InterPro" id="IPR050250">
    <property type="entry name" value="Macrolide_Exporter_MacB"/>
</dbReference>
<evidence type="ECO:0000256" key="6">
    <source>
        <dbReference type="SAM" id="Phobius"/>
    </source>
</evidence>
<proteinExistence type="predicted"/>
<evidence type="ECO:0008006" key="11">
    <source>
        <dbReference type="Google" id="ProtNLM"/>
    </source>
</evidence>
<evidence type="ECO:0000256" key="4">
    <source>
        <dbReference type="ARBA" id="ARBA00022989"/>
    </source>
</evidence>
<feature type="transmembrane region" description="Helical" evidence="6">
    <location>
        <begin position="676"/>
        <end position="701"/>
    </location>
</feature>
<organism evidence="9 10">
    <name type="scientific">Longibacter salinarum</name>
    <dbReference type="NCBI Taxonomy" id="1850348"/>
    <lineage>
        <taxon>Bacteria</taxon>
        <taxon>Pseudomonadati</taxon>
        <taxon>Rhodothermota</taxon>
        <taxon>Rhodothermia</taxon>
        <taxon>Rhodothermales</taxon>
        <taxon>Salisaetaceae</taxon>
        <taxon>Longibacter</taxon>
    </lineage>
</organism>
<comment type="subcellular location">
    <subcellularLocation>
        <location evidence="1">Cell membrane</location>
        <topology evidence="1">Multi-pass membrane protein</topology>
    </subcellularLocation>
</comment>
<dbReference type="PANTHER" id="PTHR30572">
    <property type="entry name" value="MEMBRANE COMPONENT OF TRANSPORTER-RELATED"/>
    <property type="match status" value="1"/>
</dbReference>
<feature type="transmembrane region" description="Helical" evidence="6">
    <location>
        <begin position="276"/>
        <end position="297"/>
    </location>
</feature>
<feature type="domain" description="ABC3 transporter permease C-terminal" evidence="7">
    <location>
        <begin position="680"/>
        <end position="793"/>
    </location>
</feature>
<evidence type="ECO:0000256" key="1">
    <source>
        <dbReference type="ARBA" id="ARBA00004651"/>
    </source>
</evidence>
<dbReference type="GO" id="GO:0022857">
    <property type="term" value="F:transmembrane transporter activity"/>
    <property type="evidence" value="ECO:0007669"/>
    <property type="project" value="TreeGrafter"/>
</dbReference>
<keyword evidence="2" id="KW-1003">Cell membrane</keyword>
<name>A0A2A8CTY4_9BACT</name>
<evidence type="ECO:0000256" key="5">
    <source>
        <dbReference type="ARBA" id="ARBA00023136"/>
    </source>
</evidence>
<dbReference type="Pfam" id="PF02687">
    <property type="entry name" value="FtsX"/>
    <property type="match status" value="2"/>
</dbReference>
<dbReference type="InterPro" id="IPR003838">
    <property type="entry name" value="ABC3_permease_C"/>
</dbReference>
<evidence type="ECO:0000259" key="8">
    <source>
        <dbReference type="Pfam" id="PF12704"/>
    </source>
</evidence>
<feature type="domain" description="ABC3 transporter permease C-terminal" evidence="7">
    <location>
        <begin position="283"/>
        <end position="389"/>
    </location>
</feature>
<feature type="transmembrane region" description="Helical" evidence="6">
    <location>
        <begin position="421"/>
        <end position="441"/>
    </location>
</feature>
<keyword evidence="3 6" id="KW-0812">Transmembrane</keyword>
<feature type="domain" description="MacB-like periplasmic core" evidence="8">
    <location>
        <begin position="21"/>
        <end position="235"/>
    </location>
</feature>
<keyword evidence="5 6" id="KW-0472">Membrane</keyword>
<feature type="transmembrane region" description="Helical" evidence="6">
    <location>
        <begin position="729"/>
        <end position="747"/>
    </location>
</feature>
<evidence type="ECO:0000256" key="2">
    <source>
        <dbReference type="ARBA" id="ARBA00022475"/>
    </source>
</evidence>
<accession>A0A2A8CTY4</accession>
<feature type="transmembrane region" description="Helical" evidence="6">
    <location>
        <begin position="759"/>
        <end position="781"/>
    </location>
</feature>
<dbReference type="AlphaFoldDB" id="A0A2A8CTY4"/>
<dbReference type="Proteomes" id="UP000220102">
    <property type="component" value="Unassembled WGS sequence"/>
</dbReference>
<evidence type="ECO:0000313" key="10">
    <source>
        <dbReference type="Proteomes" id="UP000220102"/>
    </source>
</evidence>
<gene>
    <name evidence="9" type="ORF">CRI94_16555</name>
</gene>
<dbReference type="InterPro" id="IPR025857">
    <property type="entry name" value="MacB_PCD"/>
</dbReference>
<dbReference type="RefSeq" id="WP_098078757.1">
    <property type="nucleotide sequence ID" value="NZ_PDEQ01000011.1"/>
</dbReference>
<reference evidence="9 10" key="1">
    <citation type="submission" date="2017-10" db="EMBL/GenBank/DDBJ databases">
        <title>Draft genome of Longibacter Salinarum.</title>
        <authorList>
            <person name="Goh K.M."/>
            <person name="Shamsir M.S."/>
            <person name="Lim S.W."/>
        </authorList>
    </citation>
    <scope>NUCLEOTIDE SEQUENCE [LARGE SCALE GENOMIC DNA]</scope>
    <source>
        <strain evidence="9 10">KCTC 52045</strain>
    </source>
</reference>
<sequence length="800" mass="86529">MLNNYLKTAARSIRRNAGYAAINVIGLAVGIAVCLLIAVFVRYELSYDDFHENSERTYRIVSDWGDFSVPATSWPLVKAFETDYPDVQVVRIDPVTAILDHDEQRFTRERIFVANSAFLDVFSFDLLRGDRASALERPETALVTPAAAKRFFGTAEAIGQTLRVNGEEEVEVVGIVEAAPAASHFHYDVLVSWSTLDAWMNYSEVRADAWGANGIYTYLQLPDGMSRSALESELPDLIERHAGADWNGSTLSLQPLTAIHLHSNHNMEIEANGSIAVLYVFGVIGLFVLLLACVNFMNLATARATERAAEVGVRKTIGAYRGQLIGQFFAESMLLAFVALVIALAVAAAVTPLVSKAIGLPLTTGMLLAPGALALLLVITMAAGLLAGSYPALYLSRFQPATALRGSTEPTGAAHRLRQGLVVFQFAVSTILIIGTTAAYLQLDHLRTASPGFNAEQVVTVPMQSDDAMSAYASFRDQALRSPHILGVSVGSVDFPSELLDGNGYGFAGTGVPDDSLLGIRTISVGHDFFETLGVPVVAGRTFSRERAADSTAYVVNRTALRLMQRQAPDVLSAEEAVGRTIRAWGDWPFSPAPLIGVVDDVHFATLREQVEPMIFYIEPDDYSTLYVRVDAAQTEAALADLRGTWENVHAAWPFEYAFADQRFASSYRAEQRLGILFALFSALAILIACLGLFGLAAFTARQRTKEIGIRKALGATAAQVVGLLTKEFVRLVALAVVVAMPVAYVLMSRWLDTFASHISLGASVFLIAGLGAMVTAVVTVSVQAFRAARLDPTKALRTD</sequence>
<feature type="transmembrane region" description="Helical" evidence="6">
    <location>
        <begin position="333"/>
        <end position="354"/>
    </location>
</feature>
<feature type="transmembrane region" description="Helical" evidence="6">
    <location>
        <begin position="366"/>
        <end position="387"/>
    </location>
</feature>
<dbReference type="PANTHER" id="PTHR30572:SF18">
    <property type="entry name" value="ABC-TYPE MACROLIDE FAMILY EXPORT SYSTEM PERMEASE COMPONENT 2"/>
    <property type="match status" value="1"/>
</dbReference>
<keyword evidence="4 6" id="KW-1133">Transmembrane helix</keyword>